<protein>
    <submittedName>
        <fullName evidence="1">Uncharacterized protein</fullName>
    </submittedName>
</protein>
<gene>
    <name evidence="1" type="ORF">KQP761_LOCUS26473</name>
</gene>
<comment type="caution">
    <text evidence="1">The sequence shown here is derived from an EMBL/GenBank/DDBJ whole genome shotgun (WGS) entry which is preliminary data.</text>
</comment>
<organism evidence="1 2">
    <name type="scientific">Rotaria magnacalcarata</name>
    <dbReference type="NCBI Taxonomy" id="392030"/>
    <lineage>
        <taxon>Eukaryota</taxon>
        <taxon>Metazoa</taxon>
        <taxon>Spiralia</taxon>
        <taxon>Gnathifera</taxon>
        <taxon>Rotifera</taxon>
        <taxon>Eurotatoria</taxon>
        <taxon>Bdelloidea</taxon>
        <taxon>Philodinida</taxon>
        <taxon>Philodinidae</taxon>
        <taxon>Rotaria</taxon>
    </lineage>
</organism>
<dbReference type="Proteomes" id="UP000663834">
    <property type="component" value="Unassembled WGS sequence"/>
</dbReference>
<evidence type="ECO:0000313" key="2">
    <source>
        <dbReference type="Proteomes" id="UP000663834"/>
    </source>
</evidence>
<proteinExistence type="predicted"/>
<dbReference type="EMBL" id="CAJNOW010014377">
    <property type="protein sequence ID" value="CAF1632431.1"/>
    <property type="molecule type" value="Genomic_DNA"/>
</dbReference>
<dbReference type="AlphaFoldDB" id="A0A816DFQ9"/>
<dbReference type="OrthoDB" id="10047958at2759"/>
<reference evidence="1" key="1">
    <citation type="submission" date="2021-02" db="EMBL/GenBank/DDBJ databases">
        <authorList>
            <person name="Nowell W R."/>
        </authorList>
    </citation>
    <scope>NUCLEOTIDE SEQUENCE</scope>
</reference>
<sequence>MLNFLKPWTNVMKCIQSSLIPSIHTATPSIYIVNSSLEIKANDAKQKKHLLPKQQQECIEYVKQEMLIMDVDQHVGSSPKKKQLLATTSCKYMTEFYLSTKNDDEDHIDQNGSSKAASHMTEIDLYLSTV</sequence>
<name>A0A816DFQ9_9BILA</name>
<accession>A0A816DFQ9</accession>
<evidence type="ECO:0000313" key="1">
    <source>
        <dbReference type="EMBL" id="CAF1632431.1"/>
    </source>
</evidence>